<keyword evidence="5" id="KW-1185">Reference proteome</keyword>
<protein>
    <submittedName>
        <fullName evidence="4">Uncharacterized protein</fullName>
    </submittedName>
</protein>
<keyword evidence="2" id="KW-0812">Transmembrane</keyword>
<feature type="transmembrane region" description="Helical" evidence="2">
    <location>
        <begin position="494"/>
        <end position="513"/>
    </location>
</feature>
<accession>A0A9P4YBB5</accession>
<evidence type="ECO:0000313" key="4">
    <source>
        <dbReference type="EMBL" id="KAF3769916.1"/>
    </source>
</evidence>
<sequence length="527" mass="57245">MAQSANYLAITFLFILLTLTPLVSSQSSTQAIRTNVNSTQCSDDDPGCGQDGNRTLLCSKPTRAYILQFYTVNYLAHAATTISSPGQSLLATIVNILMALLFPSSGVVRGVMAICSWAKFGKGGDLKTAARAGALCAVVPTHIKKEGDGSDSQPRGRTGLILEPGSSHDDFEMETVPGEARERECLNNSAPSEAVSSDPSAATAPIILEAKQGYELVTVPGSATFDDDPQVSDETTMRTKFKLWLKTQFRHRNIDPPPVTVSSSYSFVKILISILQLCYASVTLYQTRGDQIERLGYAAFGLTAAQYAWMSFVNLLGNLVCPQYDTMFMVDSPELAKLRQTLASARNGHRFAVSGTTGCLSKESSDDLLLDYGNMAPRFRPDVAWDKLKLDGGVNDACWFKRKMLMVYFSSPCVALVPLVIVGCLSGFAKGDSALYERVWTMMWLVFGVLLGLAPMILTVHGHVLNFMNNVWSKEDPPGAEGLPSMGLLSDWRTVYLIMALYSIPAIGGFIVVGQMLRGYETCVGLS</sequence>
<feature type="transmembrane region" description="Helical" evidence="2">
    <location>
        <begin position="441"/>
        <end position="464"/>
    </location>
</feature>
<organism evidence="4 5">
    <name type="scientific">Cryphonectria parasitica (strain ATCC 38755 / EP155)</name>
    <dbReference type="NCBI Taxonomy" id="660469"/>
    <lineage>
        <taxon>Eukaryota</taxon>
        <taxon>Fungi</taxon>
        <taxon>Dikarya</taxon>
        <taxon>Ascomycota</taxon>
        <taxon>Pezizomycotina</taxon>
        <taxon>Sordariomycetes</taxon>
        <taxon>Sordariomycetidae</taxon>
        <taxon>Diaporthales</taxon>
        <taxon>Cryphonectriaceae</taxon>
        <taxon>Cryphonectria-Endothia species complex</taxon>
        <taxon>Cryphonectria</taxon>
    </lineage>
</organism>
<dbReference type="Proteomes" id="UP000803844">
    <property type="component" value="Unassembled WGS sequence"/>
</dbReference>
<gene>
    <name evidence="4" type="ORF">M406DRAFT_66377</name>
</gene>
<evidence type="ECO:0000256" key="1">
    <source>
        <dbReference type="SAM" id="MobiDB-lite"/>
    </source>
</evidence>
<evidence type="ECO:0000256" key="2">
    <source>
        <dbReference type="SAM" id="Phobius"/>
    </source>
</evidence>
<keyword evidence="3" id="KW-0732">Signal</keyword>
<evidence type="ECO:0000256" key="3">
    <source>
        <dbReference type="SAM" id="SignalP"/>
    </source>
</evidence>
<comment type="caution">
    <text evidence="4">The sequence shown here is derived from an EMBL/GenBank/DDBJ whole genome shotgun (WGS) entry which is preliminary data.</text>
</comment>
<keyword evidence="2" id="KW-0472">Membrane</keyword>
<name>A0A9P4YBB5_CRYP1</name>
<feature type="transmembrane region" description="Helical" evidence="2">
    <location>
        <begin position="405"/>
        <end position="429"/>
    </location>
</feature>
<dbReference type="EMBL" id="MU032344">
    <property type="protein sequence ID" value="KAF3769916.1"/>
    <property type="molecule type" value="Genomic_DNA"/>
</dbReference>
<evidence type="ECO:0000313" key="5">
    <source>
        <dbReference type="Proteomes" id="UP000803844"/>
    </source>
</evidence>
<dbReference type="GeneID" id="63842124"/>
<dbReference type="RefSeq" id="XP_040780877.1">
    <property type="nucleotide sequence ID" value="XM_040924995.1"/>
</dbReference>
<proteinExistence type="predicted"/>
<feature type="transmembrane region" description="Helical" evidence="2">
    <location>
        <begin position="265"/>
        <end position="285"/>
    </location>
</feature>
<feature type="signal peptide" evidence="3">
    <location>
        <begin position="1"/>
        <end position="25"/>
    </location>
</feature>
<keyword evidence="2" id="KW-1133">Transmembrane helix</keyword>
<dbReference type="AlphaFoldDB" id="A0A9P4YBB5"/>
<reference evidence="4" key="1">
    <citation type="journal article" date="2020" name="Phytopathology">
        <title>Genome sequence of the chestnut blight fungus Cryphonectria parasitica EP155: A fundamental resource for an archetypical invasive plant pathogen.</title>
        <authorList>
            <person name="Crouch J.A."/>
            <person name="Dawe A."/>
            <person name="Aerts A."/>
            <person name="Barry K."/>
            <person name="Churchill A.C.L."/>
            <person name="Grimwood J."/>
            <person name="Hillman B."/>
            <person name="Milgroom M.G."/>
            <person name="Pangilinan J."/>
            <person name="Smith M."/>
            <person name="Salamov A."/>
            <person name="Schmutz J."/>
            <person name="Yadav J."/>
            <person name="Grigoriev I.V."/>
            <person name="Nuss D."/>
        </authorList>
    </citation>
    <scope>NUCLEOTIDE SEQUENCE</scope>
    <source>
        <strain evidence="4">EP155</strain>
    </source>
</reference>
<feature type="region of interest" description="Disordered" evidence="1">
    <location>
        <begin position="145"/>
        <end position="172"/>
    </location>
</feature>
<feature type="transmembrane region" description="Helical" evidence="2">
    <location>
        <begin position="297"/>
        <end position="320"/>
    </location>
</feature>
<feature type="chain" id="PRO_5040334873" evidence="3">
    <location>
        <begin position="26"/>
        <end position="527"/>
    </location>
</feature>
<dbReference type="OrthoDB" id="5406607at2759"/>